<keyword evidence="2" id="KW-0812">Transmembrane</keyword>
<dbReference type="OrthoDB" id="9815466at2"/>
<feature type="transmembrane region" description="Helical" evidence="2">
    <location>
        <begin position="448"/>
        <end position="469"/>
    </location>
</feature>
<keyword evidence="2" id="KW-0472">Membrane</keyword>
<feature type="transmembrane region" description="Helical" evidence="2">
    <location>
        <begin position="319"/>
        <end position="337"/>
    </location>
</feature>
<accession>A0A1I1HQS4</accession>
<dbReference type="PANTHER" id="PTHR38454">
    <property type="entry name" value="INTEGRAL MEMBRANE PROTEIN-RELATED"/>
    <property type="match status" value="1"/>
</dbReference>
<dbReference type="Pfam" id="PF09586">
    <property type="entry name" value="YfhO"/>
    <property type="match status" value="1"/>
</dbReference>
<sequence length="1014" mass="116501">MDKIKKLSPPDDKRGSFLRRFVEGIGGFCIDRRLYLAVFFLSAAIMYGSYAFFRIHPIGDSSVLVLDLNGQYVYYYEHYREAFWGRESWIYNWSRNLSGEMFGIFAYYLASPFMIIIALLPRHMMLTAILIMQLAKVGSSAVTCCFFLKKTAKHQPKTVSLVIFPLMYALMAFMVVQLMDPMWLDGLIYLPLICHGVRRLVYEGRLLPYIIPLALMFIAHFYIGYMVGIFTFFYFCYVCLSDPERALPKKFILRCLAFGAGTVVALMCSAWVLIPVYNSLKLGKFEFTDPDFSLATQFDFLTFITKLFPMTYDTVYPEGMPMIYCGTAVLLLVPLYFMNEKINVKEKTADAVLTVILTVLMYIKPWDMAMHGFQVPNWLPYRYSFIFSFMLVCMAFKAFENLDGVTAKNIGGVFFGLMVFLFWCERENYSHFKLFVTRKNPNGDPYNVIQGIWVSMIALTVYFVLLYLIRKYPGSRGVAFSLTLVLTAELFAVNIDTIKKIDIDVSYSKYSSYEPYMSDLKQAVDMIEKYDPEPFYRMEATFHRTVNDAIGTGYKSLSHSSSTMNAPALLMLHRLGFAYGGHYTKYDGATPMTDAIFDIKYIMDKKGNDMYVSSRYKVPPEYKIKTEISIDHEKVVDGEKKTVPTTFKFYKNPNTLGLGVAAKGDLSEVELGDDDPFENQNILFNALAGEEYDFFKPVDIINSDIENVQTVNTTDGHIKYYPLDERNKECHVDYVVRMDRDSDLYMYLPTKYERSCNIWYQPEDDYVDDEYNMEYVGQFFVGDNYSIMKIGRFLEDQEIRIRITIANDDNEAYWRDKLFYSFDYDGFAKAVEKMQDSVFEVTEFADTELTGKVNAEKDGQLLFTTIPYEEGWTIEVNGKSVKPQKAVDDSLIAIPLEEGENTVKMKFSPNYWRLSLVISIFGVILLAVVALADIKNGKYLRKLFEHSANKEPEEVSLPEPKYSGAEVPEPMMIEIADNDISDDAKTENTVDKTAQIGYDNNMINNSDEGDGNDG</sequence>
<name>A0A1I1HQS4_RUMAL</name>
<feature type="transmembrane region" description="Helical" evidence="2">
    <location>
        <begin position="378"/>
        <end position="399"/>
    </location>
</feature>
<dbReference type="AlphaFoldDB" id="A0A1I1HQS4"/>
<keyword evidence="2" id="KW-1133">Transmembrane helix</keyword>
<dbReference type="EMBL" id="FOKQ01000009">
    <property type="protein sequence ID" value="SFC23360.1"/>
    <property type="molecule type" value="Genomic_DNA"/>
</dbReference>
<dbReference type="RefSeq" id="WP_074960793.1">
    <property type="nucleotide sequence ID" value="NZ_FOKQ01000009.1"/>
</dbReference>
<feature type="region of interest" description="Disordered" evidence="1">
    <location>
        <begin position="993"/>
        <end position="1014"/>
    </location>
</feature>
<feature type="transmembrane region" description="Helical" evidence="2">
    <location>
        <begin position="160"/>
        <end position="179"/>
    </location>
</feature>
<evidence type="ECO:0000256" key="1">
    <source>
        <dbReference type="SAM" id="MobiDB-lite"/>
    </source>
</evidence>
<reference evidence="3 4" key="1">
    <citation type="submission" date="2016-10" db="EMBL/GenBank/DDBJ databases">
        <authorList>
            <person name="de Groot N.N."/>
        </authorList>
    </citation>
    <scope>NUCLEOTIDE SEQUENCE [LARGE SCALE GENOMIC DNA]</scope>
    <source>
        <strain evidence="3 4">AR67</strain>
    </source>
</reference>
<feature type="transmembrane region" description="Helical" evidence="2">
    <location>
        <begin position="911"/>
        <end position="932"/>
    </location>
</feature>
<dbReference type="Proteomes" id="UP000182192">
    <property type="component" value="Unassembled WGS sequence"/>
</dbReference>
<proteinExistence type="predicted"/>
<feature type="transmembrane region" description="Helical" evidence="2">
    <location>
        <begin position="349"/>
        <end position="366"/>
    </location>
</feature>
<feature type="transmembrane region" description="Helical" evidence="2">
    <location>
        <begin position="406"/>
        <end position="423"/>
    </location>
</feature>
<dbReference type="PANTHER" id="PTHR38454:SF1">
    <property type="entry name" value="INTEGRAL MEMBRANE PROTEIN"/>
    <property type="match status" value="1"/>
</dbReference>
<feature type="transmembrane region" description="Helical" evidence="2">
    <location>
        <begin position="209"/>
        <end position="239"/>
    </location>
</feature>
<evidence type="ECO:0000313" key="3">
    <source>
        <dbReference type="EMBL" id="SFC23360.1"/>
    </source>
</evidence>
<gene>
    <name evidence="3" type="ORF">SAMN02910406_01368</name>
</gene>
<organism evidence="3 4">
    <name type="scientific">Ruminococcus albus</name>
    <dbReference type="NCBI Taxonomy" id="1264"/>
    <lineage>
        <taxon>Bacteria</taxon>
        <taxon>Bacillati</taxon>
        <taxon>Bacillota</taxon>
        <taxon>Clostridia</taxon>
        <taxon>Eubacteriales</taxon>
        <taxon>Oscillospiraceae</taxon>
        <taxon>Ruminococcus</taxon>
    </lineage>
</organism>
<feature type="transmembrane region" description="Helical" evidence="2">
    <location>
        <begin position="251"/>
        <end position="274"/>
    </location>
</feature>
<dbReference type="eggNOG" id="COG4485">
    <property type="taxonomic scope" value="Bacteria"/>
</dbReference>
<feature type="transmembrane region" description="Helical" evidence="2">
    <location>
        <begin position="101"/>
        <end position="120"/>
    </location>
</feature>
<feature type="transmembrane region" description="Helical" evidence="2">
    <location>
        <begin position="34"/>
        <end position="53"/>
    </location>
</feature>
<evidence type="ECO:0000256" key="2">
    <source>
        <dbReference type="SAM" id="Phobius"/>
    </source>
</evidence>
<protein>
    <submittedName>
        <fullName evidence="3">Uncharacterized membrane protein YfhO</fullName>
    </submittedName>
</protein>
<dbReference type="InterPro" id="IPR018580">
    <property type="entry name" value="Uncharacterised_YfhO"/>
</dbReference>
<evidence type="ECO:0000313" key="4">
    <source>
        <dbReference type="Proteomes" id="UP000182192"/>
    </source>
</evidence>